<keyword evidence="1" id="KW-1185">Reference proteome</keyword>
<proteinExistence type="predicted"/>
<reference evidence="2" key="1">
    <citation type="submission" date="2025-08" db="UniProtKB">
        <authorList>
            <consortium name="RefSeq"/>
        </authorList>
    </citation>
    <scope>IDENTIFICATION</scope>
</reference>
<evidence type="ECO:0000313" key="2">
    <source>
        <dbReference type="RefSeq" id="XP_055882801.1"/>
    </source>
</evidence>
<dbReference type="RefSeq" id="XP_055882801.1">
    <property type="nucleotide sequence ID" value="XM_056026826.1"/>
</dbReference>
<dbReference type="GeneID" id="106052412"/>
<dbReference type="AlphaFoldDB" id="A0A9W3A6L2"/>
<evidence type="ECO:0000313" key="1">
    <source>
        <dbReference type="Proteomes" id="UP001165740"/>
    </source>
</evidence>
<gene>
    <name evidence="2" type="primary">LOC106052412</name>
</gene>
<organism evidence="1 2">
    <name type="scientific">Biomphalaria glabrata</name>
    <name type="common">Bloodfluke planorb</name>
    <name type="synonym">Freshwater snail</name>
    <dbReference type="NCBI Taxonomy" id="6526"/>
    <lineage>
        <taxon>Eukaryota</taxon>
        <taxon>Metazoa</taxon>
        <taxon>Spiralia</taxon>
        <taxon>Lophotrochozoa</taxon>
        <taxon>Mollusca</taxon>
        <taxon>Gastropoda</taxon>
        <taxon>Heterobranchia</taxon>
        <taxon>Euthyneura</taxon>
        <taxon>Panpulmonata</taxon>
        <taxon>Hygrophila</taxon>
        <taxon>Lymnaeoidea</taxon>
        <taxon>Planorbidae</taxon>
        <taxon>Biomphalaria</taxon>
    </lineage>
</organism>
<name>A0A9W3A6L2_BIOGL</name>
<accession>A0A9W3A6L2</accession>
<dbReference type="Proteomes" id="UP001165740">
    <property type="component" value="Chromosome 4"/>
</dbReference>
<sequence length="119" mass="13538">MKMVTDRCLIPVYIETIESSLKRDPAVKAVLTLGYTEKDAIETATLLKEETVPLSSDVLLERLSKEMKCPVNPHCIKTKSLVTKKDLDLDLQDAAKTSRNIYLINSSTTRAYMRKYTKR</sequence>
<protein>
    <submittedName>
        <fullName evidence="2">Uncharacterized protein LOC106052412 isoform X1</fullName>
    </submittedName>
</protein>